<dbReference type="AlphaFoldDB" id="A0A640SL55"/>
<evidence type="ECO:0000256" key="1">
    <source>
        <dbReference type="ARBA" id="ARBA00000085"/>
    </source>
</evidence>
<comment type="catalytic activity">
    <reaction evidence="1">
        <text>ATP + protein L-histidine = ADP + protein N-phospho-L-histidine.</text>
        <dbReference type="EC" id="2.7.13.3"/>
    </reaction>
</comment>
<evidence type="ECO:0000259" key="10">
    <source>
        <dbReference type="Pfam" id="PF02518"/>
    </source>
</evidence>
<feature type="transmembrane region" description="Helical" evidence="9">
    <location>
        <begin position="30"/>
        <end position="55"/>
    </location>
</feature>
<dbReference type="CDD" id="cd16917">
    <property type="entry name" value="HATPase_UhpB-NarQ-NarX-like"/>
    <property type="match status" value="1"/>
</dbReference>
<dbReference type="GO" id="GO:0005524">
    <property type="term" value="F:ATP binding"/>
    <property type="evidence" value="ECO:0007669"/>
    <property type="project" value="UniProtKB-KW"/>
</dbReference>
<keyword evidence="9" id="KW-1133">Transmembrane helix</keyword>
<dbReference type="GO" id="GO:0016020">
    <property type="term" value="C:membrane"/>
    <property type="evidence" value="ECO:0007669"/>
    <property type="project" value="InterPro"/>
</dbReference>
<dbReference type="InterPro" id="IPR003594">
    <property type="entry name" value="HATPase_dom"/>
</dbReference>
<evidence type="ECO:0000256" key="4">
    <source>
        <dbReference type="ARBA" id="ARBA00022679"/>
    </source>
</evidence>
<evidence type="ECO:0000256" key="9">
    <source>
        <dbReference type="SAM" id="Phobius"/>
    </source>
</evidence>
<evidence type="ECO:0000256" key="7">
    <source>
        <dbReference type="ARBA" id="ARBA00022840"/>
    </source>
</evidence>
<keyword evidence="6 12" id="KW-0418">Kinase</keyword>
<reference evidence="12 13" key="1">
    <citation type="submission" date="2019-12" db="EMBL/GenBank/DDBJ databases">
        <title>Whole genome shotgun sequence of Streptomyces caniferus NBRC 15389.</title>
        <authorList>
            <person name="Ichikawa N."/>
            <person name="Kimura A."/>
            <person name="Kitahashi Y."/>
            <person name="Komaki H."/>
            <person name="Tamura T."/>
        </authorList>
    </citation>
    <scope>NUCLEOTIDE SEQUENCE [LARGE SCALE GENOMIC DNA]</scope>
    <source>
        <strain evidence="12 13">NBRC 15389</strain>
    </source>
</reference>
<evidence type="ECO:0000259" key="11">
    <source>
        <dbReference type="Pfam" id="PF07730"/>
    </source>
</evidence>
<gene>
    <name evidence="12" type="ORF">Scani_73190</name>
</gene>
<sequence length="394" mass="42076">MGFFAGCLILYVVGGSQVMGGDIPVWQAVLPVLVLCTATALRSVLPPFAVAVGTLTVTVETTSSGGLGPVLIYTDLLYAAALYGAPWLCRLLQVGTVTATLATTVVLVLTGDRSEGVTTGVIIALLLISPVWTGVLIRNHKERADTERQRAAQINRLAELDRKTVLQTERTRMARELHDLVANHLSAIAIHSSAVLSLTESKTAEEAGVEEDPVLRALAVIRENSVQGLAEMRRMVVLLRSDRGVDDDWDRPQLNALGALVEQARPAADAAALTLHTEFPESFPEVSSVIEVTAYRIVQEALTNVLKHASSGRVRIRCEAGAEQLTISVDSPLTRPDGRARQRPVEHLTTGAGAGLAGMSERAALVGGIFDAGPDRTAPGRWRVRAVLPLTQNS</sequence>
<evidence type="ECO:0000256" key="2">
    <source>
        <dbReference type="ARBA" id="ARBA00012438"/>
    </source>
</evidence>
<organism evidence="12 13">
    <name type="scientific">Streptomyces caniferus</name>
    <dbReference type="NCBI Taxonomy" id="285557"/>
    <lineage>
        <taxon>Bacteria</taxon>
        <taxon>Bacillati</taxon>
        <taxon>Actinomycetota</taxon>
        <taxon>Actinomycetes</taxon>
        <taxon>Kitasatosporales</taxon>
        <taxon>Streptomycetaceae</taxon>
        <taxon>Streptomyces</taxon>
    </lineage>
</organism>
<dbReference type="GO" id="GO:0046983">
    <property type="term" value="F:protein dimerization activity"/>
    <property type="evidence" value="ECO:0007669"/>
    <property type="project" value="InterPro"/>
</dbReference>
<keyword evidence="7" id="KW-0067">ATP-binding</keyword>
<name>A0A640SL55_9ACTN</name>
<keyword evidence="5" id="KW-0547">Nucleotide-binding</keyword>
<dbReference type="Gene3D" id="3.30.565.10">
    <property type="entry name" value="Histidine kinase-like ATPase, C-terminal domain"/>
    <property type="match status" value="1"/>
</dbReference>
<evidence type="ECO:0000256" key="6">
    <source>
        <dbReference type="ARBA" id="ARBA00022777"/>
    </source>
</evidence>
<dbReference type="InterPro" id="IPR011712">
    <property type="entry name" value="Sig_transdc_His_kin_sub3_dim/P"/>
</dbReference>
<keyword evidence="8" id="KW-0902">Two-component regulatory system</keyword>
<keyword evidence="4" id="KW-0808">Transferase</keyword>
<accession>A0A640SL55</accession>
<dbReference type="SUPFAM" id="SSF55874">
    <property type="entry name" value="ATPase domain of HSP90 chaperone/DNA topoisomerase II/histidine kinase"/>
    <property type="match status" value="1"/>
</dbReference>
<keyword evidence="9" id="KW-0812">Transmembrane</keyword>
<evidence type="ECO:0000313" key="13">
    <source>
        <dbReference type="Proteomes" id="UP000435837"/>
    </source>
</evidence>
<feature type="domain" description="Signal transduction histidine kinase subgroup 3 dimerisation and phosphoacceptor" evidence="11">
    <location>
        <begin position="169"/>
        <end position="242"/>
    </location>
</feature>
<dbReference type="GO" id="GO:0000155">
    <property type="term" value="F:phosphorelay sensor kinase activity"/>
    <property type="evidence" value="ECO:0007669"/>
    <property type="project" value="InterPro"/>
</dbReference>
<proteinExistence type="predicted"/>
<keyword evidence="3" id="KW-0597">Phosphoprotein</keyword>
<feature type="transmembrane region" description="Helical" evidence="9">
    <location>
        <begin position="117"/>
        <end position="137"/>
    </location>
</feature>
<comment type="caution">
    <text evidence="12">The sequence shown here is derived from an EMBL/GenBank/DDBJ whole genome shotgun (WGS) entry which is preliminary data.</text>
</comment>
<evidence type="ECO:0000256" key="5">
    <source>
        <dbReference type="ARBA" id="ARBA00022741"/>
    </source>
</evidence>
<feature type="domain" description="Histidine kinase/HSP90-like ATPase" evidence="10">
    <location>
        <begin position="293"/>
        <end position="391"/>
    </location>
</feature>
<keyword evidence="9" id="KW-0472">Membrane</keyword>
<evidence type="ECO:0000313" key="12">
    <source>
        <dbReference type="EMBL" id="GFE11051.1"/>
    </source>
</evidence>
<dbReference type="Pfam" id="PF07730">
    <property type="entry name" value="HisKA_3"/>
    <property type="match status" value="1"/>
</dbReference>
<dbReference type="EMBL" id="BLIN01000005">
    <property type="protein sequence ID" value="GFE11051.1"/>
    <property type="molecule type" value="Genomic_DNA"/>
</dbReference>
<dbReference type="Proteomes" id="UP000435837">
    <property type="component" value="Unassembled WGS sequence"/>
</dbReference>
<feature type="transmembrane region" description="Helical" evidence="9">
    <location>
        <begin position="91"/>
        <end position="110"/>
    </location>
</feature>
<dbReference type="InterPro" id="IPR050482">
    <property type="entry name" value="Sensor_HK_TwoCompSys"/>
</dbReference>
<dbReference type="EC" id="2.7.13.3" evidence="2"/>
<dbReference type="Gene3D" id="1.20.5.1930">
    <property type="match status" value="1"/>
</dbReference>
<evidence type="ECO:0000256" key="3">
    <source>
        <dbReference type="ARBA" id="ARBA00022553"/>
    </source>
</evidence>
<dbReference type="PANTHER" id="PTHR24421:SF10">
    <property type="entry name" value="NITRATE_NITRITE SENSOR PROTEIN NARQ"/>
    <property type="match status" value="1"/>
</dbReference>
<dbReference type="Pfam" id="PF02518">
    <property type="entry name" value="HATPase_c"/>
    <property type="match status" value="1"/>
</dbReference>
<dbReference type="PANTHER" id="PTHR24421">
    <property type="entry name" value="NITRATE/NITRITE SENSOR PROTEIN NARX-RELATED"/>
    <property type="match status" value="1"/>
</dbReference>
<protein>
    <recommendedName>
        <fullName evidence="2">histidine kinase</fullName>
        <ecNumber evidence="2">2.7.13.3</ecNumber>
    </recommendedName>
</protein>
<evidence type="ECO:0000256" key="8">
    <source>
        <dbReference type="ARBA" id="ARBA00023012"/>
    </source>
</evidence>
<dbReference type="InterPro" id="IPR036890">
    <property type="entry name" value="HATPase_C_sf"/>
</dbReference>